<gene>
    <name evidence="1" type="ORF">EVB97_221</name>
</gene>
<dbReference type="Gene3D" id="3.40.50.300">
    <property type="entry name" value="P-loop containing nucleotide triphosphate hydrolases"/>
    <property type="match status" value="1"/>
</dbReference>
<dbReference type="GO" id="GO:0004386">
    <property type="term" value="F:helicase activity"/>
    <property type="evidence" value="ECO:0007669"/>
    <property type="project" value="UniProtKB-KW"/>
</dbReference>
<proteinExistence type="predicted"/>
<name>A0A7S5RIE2_9CAUD</name>
<dbReference type="SUPFAM" id="SSF52540">
    <property type="entry name" value="P-loop containing nucleoside triphosphate hydrolases"/>
    <property type="match status" value="1"/>
</dbReference>
<dbReference type="Proteomes" id="UP000655883">
    <property type="component" value="Segment"/>
</dbReference>
<keyword evidence="1" id="KW-0547">Nucleotide-binding</keyword>
<keyword evidence="1" id="KW-0347">Helicase</keyword>
<evidence type="ECO:0000313" key="1">
    <source>
        <dbReference type="EMBL" id="QIG72779.1"/>
    </source>
</evidence>
<accession>A0A7S5RIE2</accession>
<organism evidence="1 2">
    <name type="scientific">Rhizobium phage RHph_Y65</name>
    <dbReference type="NCBI Taxonomy" id="2509785"/>
    <lineage>
        <taxon>Viruses</taxon>
        <taxon>Duplodnaviria</taxon>
        <taxon>Heunggongvirae</taxon>
        <taxon>Uroviricota</taxon>
        <taxon>Caudoviricetes</taxon>
        <taxon>Kleczkowskaviridae</taxon>
        <taxon>Cuauhnahuacvirus</taxon>
        <taxon>Cuauhnahuacvirus Y65</taxon>
    </lineage>
</organism>
<reference evidence="1 2" key="1">
    <citation type="submission" date="2020-01" db="EMBL/GenBank/DDBJ databases">
        <title>Patterns of diversity and host range of bacteriophage communities associated with bean-nodulatin bacteria.</title>
        <authorList>
            <person name="Vann Cauwenberghe J."/>
            <person name="Santamaria R.I."/>
            <person name="Bustos P."/>
            <person name="Juarez S."/>
            <person name="Gonzalez V."/>
        </authorList>
    </citation>
    <scope>NUCLEOTIDE SEQUENCE [LARGE SCALE GENOMIC DNA]</scope>
    <source>
        <strain evidence="2">RHph</strain>
    </source>
</reference>
<dbReference type="InterPro" id="IPR027417">
    <property type="entry name" value="P-loop_NTPase"/>
</dbReference>
<dbReference type="EMBL" id="MN988525">
    <property type="protein sequence ID" value="QIG72779.1"/>
    <property type="molecule type" value="Genomic_DNA"/>
</dbReference>
<keyword evidence="1" id="KW-0067">ATP-binding</keyword>
<evidence type="ECO:0000313" key="2">
    <source>
        <dbReference type="Proteomes" id="UP000655883"/>
    </source>
</evidence>
<keyword evidence="1" id="KW-0378">Hydrolase</keyword>
<sequence length="414" mass="46052">MSEITFACALSNPTVRSAIRGHVSELNWKSKLAQQIVNFFLSKTEANVNPGSLRAFLGNVCLENEIDNLLVKMKDYMDAGENVNDILQSFGDFYANKRLTEILESNRGTGASEIIKRVNEIKKIESFSTPIDCLGELDIDKVMEAELGGTAILPSKFDLIKRATPWAGYLRGQVVQVVAPPGVGKSLFLANESVEMARAGAEGYFVALGDMMKIDFIVRFTSIVTGVDYYDVSLAPKKYYSDEVKNLLKKLRITVLPSGQIDPVALGEFIENKVQPAKSLDYVCVDYDSNFAKTSDSMYEEGGIVYDSLSRISRPMHAPYRLVFVASQPKTAFWNNEELPMECAAESSRKQAIIDLQITIGRSPQIKQCKAGVMKVGKARRGKVNEKSWYKVEDCGRLKEIEQSDYALLKSHEG</sequence>
<keyword evidence="2" id="KW-1185">Reference proteome</keyword>
<protein>
    <submittedName>
        <fullName evidence="1">DNA primase/helicase protein</fullName>
    </submittedName>
</protein>